<name>A0AAD7S2M1_9TELE</name>
<evidence type="ECO:0000313" key="2">
    <source>
        <dbReference type="EMBL" id="KAJ8394804.1"/>
    </source>
</evidence>
<evidence type="ECO:0000256" key="1">
    <source>
        <dbReference type="SAM" id="MobiDB-lite"/>
    </source>
</evidence>
<dbReference type="AlphaFoldDB" id="A0AAD7S2M1"/>
<accession>A0AAD7S2M1</accession>
<feature type="compositionally biased region" description="Polar residues" evidence="1">
    <location>
        <begin position="37"/>
        <end position="52"/>
    </location>
</feature>
<reference evidence="2" key="1">
    <citation type="journal article" date="2023" name="Science">
        <title>Genome structures resolve the early diversification of teleost fishes.</title>
        <authorList>
            <person name="Parey E."/>
            <person name="Louis A."/>
            <person name="Montfort J."/>
            <person name="Bouchez O."/>
            <person name="Roques C."/>
            <person name="Iampietro C."/>
            <person name="Lluch J."/>
            <person name="Castinel A."/>
            <person name="Donnadieu C."/>
            <person name="Desvignes T."/>
            <person name="Floi Bucao C."/>
            <person name="Jouanno E."/>
            <person name="Wen M."/>
            <person name="Mejri S."/>
            <person name="Dirks R."/>
            <person name="Jansen H."/>
            <person name="Henkel C."/>
            <person name="Chen W.J."/>
            <person name="Zahm M."/>
            <person name="Cabau C."/>
            <person name="Klopp C."/>
            <person name="Thompson A.W."/>
            <person name="Robinson-Rechavi M."/>
            <person name="Braasch I."/>
            <person name="Lecointre G."/>
            <person name="Bobe J."/>
            <person name="Postlethwait J.H."/>
            <person name="Berthelot C."/>
            <person name="Roest Crollius H."/>
            <person name="Guiguen Y."/>
        </authorList>
    </citation>
    <scope>NUCLEOTIDE SEQUENCE</scope>
    <source>
        <strain evidence="2">NC1722</strain>
    </source>
</reference>
<organism evidence="2 3">
    <name type="scientific">Aldrovandia affinis</name>
    <dbReference type="NCBI Taxonomy" id="143900"/>
    <lineage>
        <taxon>Eukaryota</taxon>
        <taxon>Metazoa</taxon>
        <taxon>Chordata</taxon>
        <taxon>Craniata</taxon>
        <taxon>Vertebrata</taxon>
        <taxon>Euteleostomi</taxon>
        <taxon>Actinopterygii</taxon>
        <taxon>Neopterygii</taxon>
        <taxon>Teleostei</taxon>
        <taxon>Notacanthiformes</taxon>
        <taxon>Halosauridae</taxon>
        <taxon>Aldrovandia</taxon>
    </lineage>
</organism>
<feature type="region of interest" description="Disordered" evidence="1">
    <location>
        <begin position="24"/>
        <end position="122"/>
    </location>
</feature>
<comment type="caution">
    <text evidence="2">The sequence shown here is derived from an EMBL/GenBank/DDBJ whole genome shotgun (WGS) entry which is preliminary data.</text>
</comment>
<dbReference type="EMBL" id="JAINUG010000122">
    <property type="protein sequence ID" value="KAJ8394804.1"/>
    <property type="molecule type" value="Genomic_DNA"/>
</dbReference>
<proteinExistence type="predicted"/>
<keyword evidence="3" id="KW-1185">Reference proteome</keyword>
<dbReference type="Proteomes" id="UP001221898">
    <property type="component" value="Unassembled WGS sequence"/>
</dbReference>
<evidence type="ECO:0000313" key="3">
    <source>
        <dbReference type="Proteomes" id="UP001221898"/>
    </source>
</evidence>
<protein>
    <submittedName>
        <fullName evidence="2">Uncharacterized protein</fullName>
    </submittedName>
</protein>
<sequence>MTIAGAVSRFARKGSKWLTEALLATRSKKSADRKQSRSASRVRSGISASSLSPGLGTKGLASSKGHTETTTPAFEPRSALLGPVFPGFPDRTAQARSHTNANRGEKRAQSPHAPPMTFERRN</sequence>
<gene>
    <name evidence="2" type="ORF">AAFF_G00041590</name>
</gene>